<dbReference type="GO" id="GO:0007234">
    <property type="term" value="P:osmosensory signaling via phosphorelay pathway"/>
    <property type="evidence" value="ECO:0007669"/>
    <property type="project" value="TreeGrafter"/>
</dbReference>
<comment type="similarity">
    <text evidence="2">In the N-terminal section; belongs to the phytochrome family.</text>
</comment>
<dbReference type="Pfam" id="PF08446">
    <property type="entry name" value="PAS_2"/>
    <property type="match status" value="1"/>
</dbReference>
<dbReference type="InterPro" id="IPR013654">
    <property type="entry name" value="PAS_2"/>
</dbReference>
<dbReference type="PROSITE" id="PS50046">
    <property type="entry name" value="PHYTOCHROME_2"/>
    <property type="match status" value="1"/>
</dbReference>
<reference evidence="13 14" key="1">
    <citation type="submission" date="2013-07" db="EMBL/GenBank/DDBJ databases">
        <title>Completed genome of Sphingomonas sanxanigenens NX02.</title>
        <authorList>
            <person name="Ma T."/>
            <person name="Huang H."/>
            <person name="Wu M."/>
            <person name="Li X."/>
            <person name="Li G."/>
        </authorList>
    </citation>
    <scope>NUCLEOTIDE SEQUENCE [LARGE SCALE GENOMIC DNA]</scope>
    <source>
        <strain evidence="13 14">NX02</strain>
    </source>
</reference>
<dbReference type="InterPro" id="IPR005467">
    <property type="entry name" value="His_kinase_dom"/>
</dbReference>
<dbReference type="Proteomes" id="UP000018851">
    <property type="component" value="Chromosome"/>
</dbReference>
<gene>
    <name evidence="13" type="ORF">NX02_28070</name>
</gene>
<evidence type="ECO:0000256" key="3">
    <source>
        <dbReference type="ARBA" id="ARBA00012438"/>
    </source>
</evidence>
<feature type="domain" description="Histidine kinase" evidence="12">
    <location>
        <begin position="526"/>
        <end position="741"/>
    </location>
</feature>
<dbReference type="SUPFAM" id="SSF47384">
    <property type="entry name" value="Homodimeric domain of signal transducing histidine kinase"/>
    <property type="match status" value="1"/>
</dbReference>
<dbReference type="InterPro" id="IPR003594">
    <property type="entry name" value="HATPase_dom"/>
</dbReference>
<dbReference type="SMART" id="SM00387">
    <property type="entry name" value="HATPase_c"/>
    <property type="match status" value="1"/>
</dbReference>
<keyword evidence="14" id="KW-1185">Reference proteome</keyword>
<dbReference type="Gene3D" id="1.10.287.130">
    <property type="match status" value="1"/>
</dbReference>
<name>W0AJ90_9SPHN</name>
<dbReference type="RefSeq" id="WP_025295289.1">
    <property type="nucleotide sequence ID" value="NZ_CP006644.1"/>
</dbReference>
<dbReference type="PANTHER" id="PTHR42878">
    <property type="entry name" value="TWO-COMPONENT HISTIDINE KINASE"/>
    <property type="match status" value="1"/>
</dbReference>
<proteinExistence type="inferred from homology"/>
<dbReference type="EMBL" id="CP006644">
    <property type="protein sequence ID" value="AHE57196.1"/>
    <property type="molecule type" value="Genomic_DNA"/>
</dbReference>
<protein>
    <recommendedName>
        <fullName evidence="3">histidine kinase</fullName>
        <ecNumber evidence="3">2.7.13.3</ecNumber>
    </recommendedName>
</protein>
<evidence type="ECO:0000313" key="13">
    <source>
        <dbReference type="EMBL" id="AHE57196.1"/>
    </source>
</evidence>
<evidence type="ECO:0000256" key="4">
    <source>
        <dbReference type="ARBA" id="ARBA00022543"/>
    </source>
</evidence>
<organism evidence="13 14">
    <name type="scientific">Sphingomonas sanxanigenens DSM 19645 = NX02</name>
    <dbReference type="NCBI Taxonomy" id="1123269"/>
    <lineage>
        <taxon>Bacteria</taxon>
        <taxon>Pseudomonadati</taxon>
        <taxon>Pseudomonadota</taxon>
        <taxon>Alphaproteobacteria</taxon>
        <taxon>Sphingomonadales</taxon>
        <taxon>Sphingomonadaceae</taxon>
        <taxon>Sphingomonas</taxon>
    </lineage>
</organism>
<dbReference type="PROSITE" id="PS50109">
    <property type="entry name" value="HIS_KIN"/>
    <property type="match status" value="1"/>
</dbReference>
<dbReference type="CDD" id="cd00082">
    <property type="entry name" value="HisKA"/>
    <property type="match status" value="1"/>
</dbReference>
<dbReference type="GO" id="GO:0006355">
    <property type="term" value="P:regulation of DNA-templated transcription"/>
    <property type="evidence" value="ECO:0007669"/>
    <property type="project" value="InterPro"/>
</dbReference>
<keyword evidence="10" id="KW-0675">Receptor</keyword>
<dbReference type="Pfam" id="PF01590">
    <property type="entry name" value="GAF"/>
    <property type="match status" value="1"/>
</dbReference>
<dbReference type="Gene3D" id="3.30.450.270">
    <property type="match status" value="1"/>
</dbReference>
<dbReference type="Pfam" id="PF02518">
    <property type="entry name" value="HATPase_c"/>
    <property type="match status" value="1"/>
</dbReference>
<dbReference type="InterPro" id="IPR050351">
    <property type="entry name" value="BphY/WalK/GraS-like"/>
</dbReference>
<dbReference type="EC" id="2.7.13.3" evidence="3"/>
<dbReference type="InterPro" id="IPR001294">
    <property type="entry name" value="Phytochrome"/>
</dbReference>
<sequence length="743" mass="80831">MAEVATEAEEHARALERCASEPIRIPGNIQPQGALLVLDPETLVVQQAAVGDSAPFAGSALGCSVADLLPDDAARLAEGLAALPAQGTAHLGTVGNESRHHCIAHRSDGAYVVEFEPVAGEALSFGDLHPVVRDVLGLVQRAETIDDLAGIAAREVRRLTGLDRVLVYAFDPEWHGAVIAEDGNGRLPSYLGLRFPAADIPAQARELYRLNRLRLIADANYVPVPIAPAENPVTGRPIDLSSAVLRSVSPVHLEYMRNMGTMASMSISLLSGDRLWGLISCHHRDPVRIGYPVRVACDLIGQILSMQLAAKQATILASRRDALEQVQRRLLARMASAEHFIKGLIEQPADLLALTGARGAAVVVGEQCVLVGETPREDAIRPLVRWLAAGQRQDVFASDNLAAVYPGGEAIKDEASGLLAVSISQLHDSYVLWFRPEVIRTIKWGGDPRKTAQPSTGDRLHPRTSFAAWQETVRLRAEPWHEAEVEAAAHLRAAIVDIVLRKAEELAALSERLVAINKELEAFSYSVSHDLRAPFRHIVGYAQLLKKREADALSETGRRYIETIVESAVSAGKLVDDLLSFSQMGRATLAPIHVDMNALVAEVVRTLVREDSGHRIEWRVDTLPPAEADPVMIRLVLQNLIENAIKFSREREPAVIRIGGAAAADGLNTYRVADNGVGFDMAYVGKLFGVFQRLHRVEEFEGTGIGLANVKRIVERHGGTVWAEAAIDEGATFHFTLPRGRKR</sequence>
<dbReference type="eggNOG" id="COG4251">
    <property type="taxonomic scope" value="Bacteria"/>
</dbReference>
<dbReference type="InterPro" id="IPR003018">
    <property type="entry name" value="GAF"/>
</dbReference>
<dbReference type="SUPFAM" id="SSF55785">
    <property type="entry name" value="PYP-like sensor domain (PAS domain)"/>
    <property type="match status" value="1"/>
</dbReference>
<keyword evidence="7" id="KW-0808">Transferase</keyword>
<dbReference type="Gene3D" id="3.30.450.40">
    <property type="match status" value="1"/>
</dbReference>
<dbReference type="SMART" id="SM00388">
    <property type="entry name" value="HisKA"/>
    <property type="match status" value="1"/>
</dbReference>
<dbReference type="Gene3D" id="3.30.565.10">
    <property type="entry name" value="Histidine kinase-like ATPase, C-terminal domain"/>
    <property type="match status" value="1"/>
</dbReference>
<dbReference type="GO" id="GO:0009881">
    <property type="term" value="F:photoreceptor activity"/>
    <property type="evidence" value="ECO:0007669"/>
    <property type="project" value="UniProtKB-KW"/>
</dbReference>
<evidence type="ECO:0000256" key="8">
    <source>
        <dbReference type="ARBA" id="ARBA00022777"/>
    </source>
</evidence>
<dbReference type="PANTHER" id="PTHR42878:SF15">
    <property type="entry name" value="BACTERIOPHYTOCHROME"/>
    <property type="match status" value="1"/>
</dbReference>
<dbReference type="FunFam" id="3.30.565.10:FF:000006">
    <property type="entry name" value="Sensor histidine kinase WalK"/>
    <property type="match status" value="1"/>
</dbReference>
<keyword evidence="6" id="KW-0716">Sensory transduction</keyword>
<dbReference type="InterPro" id="IPR043150">
    <property type="entry name" value="Phytochrome_PHY_sf"/>
</dbReference>
<dbReference type="SUPFAM" id="SSF55781">
    <property type="entry name" value="GAF domain-like"/>
    <property type="match status" value="2"/>
</dbReference>
<dbReference type="PATRIC" id="fig|1123269.5.peg.5508"/>
<dbReference type="SMART" id="SM00065">
    <property type="entry name" value="GAF"/>
    <property type="match status" value="1"/>
</dbReference>
<dbReference type="GO" id="GO:0000155">
    <property type="term" value="F:phosphorelay sensor kinase activity"/>
    <property type="evidence" value="ECO:0007669"/>
    <property type="project" value="InterPro"/>
</dbReference>
<evidence type="ECO:0000259" key="12">
    <source>
        <dbReference type="PROSITE" id="PS50109"/>
    </source>
</evidence>
<evidence type="ECO:0000256" key="9">
    <source>
        <dbReference type="ARBA" id="ARBA00022991"/>
    </source>
</evidence>
<evidence type="ECO:0000256" key="1">
    <source>
        <dbReference type="ARBA" id="ARBA00000085"/>
    </source>
</evidence>
<dbReference type="InterPro" id="IPR013515">
    <property type="entry name" value="Phytochrome_cen-reg"/>
</dbReference>
<evidence type="ECO:0000256" key="10">
    <source>
        <dbReference type="ARBA" id="ARBA00023170"/>
    </source>
</evidence>
<keyword evidence="4" id="KW-0600">Photoreceptor protein</keyword>
<keyword evidence="8" id="KW-0418">Kinase</keyword>
<dbReference type="Pfam" id="PF00512">
    <property type="entry name" value="HisKA"/>
    <property type="match status" value="1"/>
</dbReference>
<evidence type="ECO:0000256" key="6">
    <source>
        <dbReference type="ARBA" id="ARBA00022606"/>
    </source>
</evidence>
<dbReference type="KEGG" id="ssan:NX02_28070"/>
<dbReference type="InterPro" id="IPR003661">
    <property type="entry name" value="HisK_dim/P_dom"/>
</dbReference>
<dbReference type="PRINTS" id="PR01033">
    <property type="entry name" value="PHYTOCHROME"/>
</dbReference>
<evidence type="ECO:0000313" key="14">
    <source>
        <dbReference type="Proteomes" id="UP000018851"/>
    </source>
</evidence>
<keyword evidence="5" id="KW-0597">Phosphoprotein</keyword>
<dbReference type="InterPro" id="IPR035965">
    <property type="entry name" value="PAS-like_dom_sf"/>
</dbReference>
<dbReference type="STRING" id="1123269.NX02_28070"/>
<dbReference type="InterPro" id="IPR029016">
    <property type="entry name" value="GAF-like_dom_sf"/>
</dbReference>
<dbReference type="HOGENOM" id="CLU_000445_50_1_5"/>
<dbReference type="InterPro" id="IPR036097">
    <property type="entry name" value="HisK_dim/P_sf"/>
</dbReference>
<dbReference type="InterPro" id="IPR036890">
    <property type="entry name" value="HATPase_C_sf"/>
</dbReference>
<dbReference type="OrthoDB" id="9760752at2"/>
<dbReference type="Pfam" id="PF00360">
    <property type="entry name" value="PHY"/>
    <property type="match status" value="1"/>
</dbReference>
<keyword evidence="9" id="KW-0157">Chromophore</keyword>
<evidence type="ECO:0000256" key="5">
    <source>
        <dbReference type="ARBA" id="ARBA00022553"/>
    </source>
</evidence>
<dbReference type="GO" id="GO:0000156">
    <property type="term" value="F:phosphorelay response regulator activity"/>
    <property type="evidence" value="ECO:0007669"/>
    <property type="project" value="TreeGrafter"/>
</dbReference>
<comment type="catalytic activity">
    <reaction evidence="1">
        <text>ATP + protein L-histidine = ADP + protein N-phospho-L-histidine.</text>
        <dbReference type="EC" id="2.7.13.3"/>
    </reaction>
</comment>
<feature type="domain" description="Phytochrome chromophore attachment site" evidence="11">
    <location>
        <begin position="144"/>
        <end position="302"/>
    </location>
</feature>
<dbReference type="AlphaFoldDB" id="W0AJ90"/>
<evidence type="ECO:0000259" key="11">
    <source>
        <dbReference type="PROSITE" id="PS50046"/>
    </source>
</evidence>
<evidence type="ECO:0000256" key="2">
    <source>
        <dbReference type="ARBA" id="ARBA00006402"/>
    </source>
</evidence>
<dbReference type="GO" id="GO:0009584">
    <property type="term" value="P:detection of visible light"/>
    <property type="evidence" value="ECO:0007669"/>
    <property type="project" value="InterPro"/>
</dbReference>
<dbReference type="SUPFAM" id="SSF55874">
    <property type="entry name" value="ATPase domain of HSP90 chaperone/DNA topoisomerase II/histidine kinase"/>
    <property type="match status" value="1"/>
</dbReference>
<dbReference type="GO" id="GO:0030295">
    <property type="term" value="F:protein kinase activator activity"/>
    <property type="evidence" value="ECO:0007669"/>
    <property type="project" value="TreeGrafter"/>
</dbReference>
<accession>W0AJ90</accession>
<evidence type="ECO:0000256" key="7">
    <source>
        <dbReference type="ARBA" id="ARBA00022679"/>
    </source>
</evidence>
<dbReference type="Gene3D" id="3.30.450.20">
    <property type="entry name" value="PAS domain"/>
    <property type="match status" value="1"/>
</dbReference>
<dbReference type="InterPro" id="IPR016132">
    <property type="entry name" value="Phyto_chromo_attachment"/>
</dbReference>